<evidence type="ECO:0000256" key="1">
    <source>
        <dbReference type="ARBA" id="ARBA00010871"/>
    </source>
</evidence>
<dbReference type="SUPFAM" id="SSF56059">
    <property type="entry name" value="Glutathione synthetase ATP-binding domain-like"/>
    <property type="match status" value="1"/>
</dbReference>
<evidence type="ECO:0000313" key="6">
    <source>
        <dbReference type="EMBL" id="RIE09061.1"/>
    </source>
</evidence>
<dbReference type="InterPro" id="IPR013815">
    <property type="entry name" value="ATP_grasp_subdomain_1"/>
</dbReference>
<keyword evidence="3" id="KW-0961">Cell wall biogenesis/degradation</keyword>
<dbReference type="Proteomes" id="UP000266260">
    <property type="component" value="Unassembled WGS sequence"/>
</dbReference>
<feature type="domain" description="ATP-grasp" evidence="5">
    <location>
        <begin position="113"/>
        <end position="325"/>
    </location>
</feature>
<dbReference type="PANTHER" id="PTHR23132:SF23">
    <property type="entry name" value="D-ALANINE--D-ALANINE LIGASE B"/>
    <property type="match status" value="1"/>
</dbReference>
<dbReference type="PANTHER" id="PTHR23132">
    <property type="entry name" value="D-ALANINE--D-ALANINE LIGASE"/>
    <property type="match status" value="1"/>
</dbReference>
<dbReference type="Pfam" id="PF07478">
    <property type="entry name" value="Dala_Dala_lig_C"/>
    <property type="match status" value="1"/>
</dbReference>
<dbReference type="SUPFAM" id="SSF52440">
    <property type="entry name" value="PreATP-grasp domain"/>
    <property type="match status" value="1"/>
</dbReference>
<dbReference type="InterPro" id="IPR016185">
    <property type="entry name" value="PreATP-grasp_dom_sf"/>
</dbReference>
<dbReference type="InterPro" id="IPR011095">
    <property type="entry name" value="Dala_Dala_lig_C"/>
</dbReference>
<name>A0A398DCW5_9BACT</name>
<evidence type="ECO:0000313" key="7">
    <source>
        <dbReference type="Proteomes" id="UP000266260"/>
    </source>
</evidence>
<dbReference type="InterPro" id="IPR011761">
    <property type="entry name" value="ATP-grasp"/>
</dbReference>
<dbReference type="GO" id="GO:0005524">
    <property type="term" value="F:ATP binding"/>
    <property type="evidence" value="ECO:0007669"/>
    <property type="project" value="UniProtKB-UniRule"/>
</dbReference>
<dbReference type="RefSeq" id="WP_119175495.1">
    <property type="nucleotide sequence ID" value="NZ_QXIT01000058.1"/>
</dbReference>
<dbReference type="GO" id="GO:0008716">
    <property type="term" value="F:D-alanine-D-alanine ligase activity"/>
    <property type="evidence" value="ECO:0007669"/>
    <property type="project" value="InterPro"/>
</dbReference>
<proteinExistence type="inferred from homology"/>
<dbReference type="GO" id="GO:0071555">
    <property type="term" value="P:cell wall organization"/>
    <property type="evidence" value="ECO:0007669"/>
    <property type="project" value="UniProtKB-KW"/>
</dbReference>
<protein>
    <submittedName>
        <fullName evidence="6">ATP-grasp domain-containing protein</fullName>
    </submittedName>
</protein>
<dbReference type="PROSITE" id="PS50975">
    <property type="entry name" value="ATP_GRASP"/>
    <property type="match status" value="1"/>
</dbReference>
<gene>
    <name evidence="6" type="ORF">SMC6_03185</name>
</gene>
<keyword evidence="4" id="KW-0067">ATP-binding</keyword>
<dbReference type="AlphaFoldDB" id="A0A398DCW5"/>
<sequence>MRIGITYNLSTEVATAEGIPSDRADEFDSLETVRNIEKGIIAAGHEPVRLGFGLDAIARLKRQPVDLVFNIAEGLYGRARESQMPAILDMMGIPYTFSDTLALSLALDKTMTKQVLMQHGINTPAFWSVDNPVQVETIIQSGTLKYPLFVKPSCEGSSMGINDNSRVACDDELRNQVGELLAAYPGSSILIEEFLPGREVTVGVIGNREPEVLGVMSFKLLNGTEKDFFYTPEIKHHWEKYIVPECPADLTADEYQKVRNLAVGVFKALHCRDCARIDMRFDANGEPSFMEINPLAGLAKGKSDIPVMAELMGLSYEDLIGRIIQAAVERIDAERPETTMVTEAQRATV</sequence>
<accession>A0A398DCW5</accession>
<evidence type="ECO:0000256" key="3">
    <source>
        <dbReference type="ARBA" id="ARBA00023316"/>
    </source>
</evidence>
<evidence type="ECO:0000256" key="4">
    <source>
        <dbReference type="PROSITE-ProRule" id="PRU00409"/>
    </source>
</evidence>
<dbReference type="Gene3D" id="3.30.470.20">
    <property type="entry name" value="ATP-grasp fold, B domain"/>
    <property type="match status" value="1"/>
</dbReference>
<evidence type="ECO:0000256" key="2">
    <source>
        <dbReference type="ARBA" id="ARBA00022598"/>
    </source>
</evidence>
<dbReference type="GO" id="GO:0046872">
    <property type="term" value="F:metal ion binding"/>
    <property type="evidence" value="ECO:0007669"/>
    <property type="project" value="InterPro"/>
</dbReference>
<keyword evidence="7" id="KW-1185">Reference proteome</keyword>
<dbReference type="Gene3D" id="3.40.50.20">
    <property type="match status" value="1"/>
</dbReference>
<comment type="caution">
    <text evidence="6">The sequence shown here is derived from an EMBL/GenBank/DDBJ whole genome shotgun (WGS) entry which is preliminary data.</text>
</comment>
<organism evidence="6 7">
    <name type="scientific">Candidatus Cryosericum odellii</name>
    <dbReference type="NCBI Taxonomy" id="2290917"/>
    <lineage>
        <taxon>Bacteria</taxon>
        <taxon>Pseudomonadati</taxon>
        <taxon>Caldisericota/Cryosericota group</taxon>
        <taxon>Candidatus Cryosericota</taxon>
        <taxon>Candidatus Cryosericia</taxon>
        <taxon>Candidatus Cryosericales</taxon>
        <taxon>Candidatus Cryosericaceae</taxon>
        <taxon>Candidatus Cryosericum</taxon>
    </lineage>
</organism>
<keyword evidence="2" id="KW-0436">Ligase</keyword>
<evidence type="ECO:0000259" key="5">
    <source>
        <dbReference type="PROSITE" id="PS50975"/>
    </source>
</evidence>
<keyword evidence="4" id="KW-0547">Nucleotide-binding</keyword>
<reference evidence="6 7" key="1">
    <citation type="submission" date="2018-09" db="EMBL/GenBank/DDBJ databases">
        <title>Discovery and Ecogenomic Context for Candidatus Cryosericales, a Global Caldiserica Order Active in Thawing Permafrost.</title>
        <authorList>
            <person name="Martinez M.A."/>
            <person name="Woodcroft B.J."/>
            <person name="Ignacio Espinoza J.C."/>
            <person name="Zayed A."/>
            <person name="Singleton C.M."/>
            <person name="Boyd J."/>
            <person name="Li Y.-F."/>
            <person name="Purvine S."/>
            <person name="Maughan H."/>
            <person name="Hodgkins S.B."/>
            <person name="Anderson D."/>
            <person name="Sederholm M."/>
            <person name="Temperton B."/>
            <person name="Saleska S.R."/>
            <person name="Tyson G.W."/>
            <person name="Rich V.I."/>
        </authorList>
    </citation>
    <scope>NUCLEOTIDE SEQUENCE [LARGE SCALE GENOMIC DNA]</scope>
    <source>
        <strain evidence="6 7">SMC6</strain>
    </source>
</reference>
<dbReference type="EMBL" id="QXIT01000058">
    <property type="protein sequence ID" value="RIE09061.1"/>
    <property type="molecule type" value="Genomic_DNA"/>
</dbReference>
<comment type="similarity">
    <text evidence="1">Belongs to the D-alanine--D-alanine ligase family.</text>
</comment>
<dbReference type="Gene3D" id="3.30.1490.20">
    <property type="entry name" value="ATP-grasp fold, A domain"/>
    <property type="match status" value="1"/>
</dbReference>